<keyword evidence="2" id="KW-0732">Signal</keyword>
<dbReference type="OrthoDB" id="59470at2759"/>
<dbReference type="Proteomes" id="UP000541444">
    <property type="component" value="Unassembled WGS sequence"/>
</dbReference>
<dbReference type="InterPro" id="IPR017937">
    <property type="entry name" value="Thioredoxin_CS"/>
</dbReference>
<dbReference type="InterPro" id="IPR039798">
    <property type="entry name" value="Sulfhydryl_oxidase"/>
</dbReference>
<dbReference type="Gene3D" id="3.40.30.10">
    <property type="entry name" value="Glutaredoxin"/>
    <property type="match status" value="1"/>
</dbReference>
<dbReference type="InterPro" id="IPR036249">
    <property type="entry name" value="Thioredoxin-like_sf"/>
</dbReference>
<dbReference type="GO" id="GO:0005615">
    <property type="term" value="C:extracellular space"/>
    <property type="evidence" value="ECO:0007669"/>
    <property type="project" value="TreeGrafter"/>
</dbReference>
<evidence type="ECO:0000256" key="2">
    <source>
        <dbReference type="SAM" id="SignalP"/>
    </source>
</evidence>
<proteinExistence type="predicted"/>
<dbReference type="EMBL" id="JACGCM010000440">
    <property type="protein sequence ID" value="KAF6172338.1"/>
    <property type="molecule type" value="Genomic_DNA"/>
</dbReference>
<feature type="domain" description="Thioredoxin" evidence="3">
    <location>
        <begin position="38"/>
        <end position="102"/>
    </location>
</feature>
<reference evidence="4 5" key="1">
    <citation type="journal article" date="2020" name="IScience">
        <title>Genome Sequencing of the Endangered Kingdonia uniflora (Circaeasteraceae, Ranunculales) Reveals Potential Mechanisms of Evolutionary Specialization.</title>
        <authorList>
            <person name="Sun Y."/>
            <person name="Deng T."/>
            <person name="Zhang A."/>
            <person name="Moore M.J."/>
            <person name="Landis J.B."/>
            <person name="Lin N."/>
            <person name="Zhang H."/>
            <person name="Zhang X."/>
            <person name="Huang J."/>
            <person name="Zhang X."/>
            <person name="Sun H."/>
            <person name="Wang H."/>
        </authorList>
    </citation>
    <scope>NUCLEOTIDE SEQUENCE [LARGE SCALE GENOMIC DNA]</scope>
    <source>
        <strain evidence="4">TB1705</strain>
        <tissue evidence="4">Leaf</tissue>
    </source>
</reference>
<dbReference type="SUPFAM" id="SSF52833">
    <property type="entry name" value="Thioredoxin-like"/>
    <property type="match status" value="1"/>
</dbReference>
<feature type="signal peptide" evidence="2">
    <location>
        <begin position="1"/>
        <end position="20"/>
    </location>
</feature>
<dbReference type="AlphaFoldDB" id="A0A7J7NZI4"/>
<organism evidence="4 5">
    <name type="scientific">Kingdonia uniflora</name>
    <dbReference type="NCBI Taxonomy" id="39325"/>
    <lineage>
        <taxon>Eukaryota</taxon>
        <taxon>Viridiplantae</taxon>
        <taxon>Streptophyta</taxon>
        <taxon>Embryophyta</taxon>
        <taxon>Tracheophyta</taxon>
        <taxon>Spermatophyta</taxon>
        <taxon>Magnoliopsida</taxon>
        <taxon>Ranunculales</taxon>
        <taxon>Circaeasteraceae</taxon>
        <taxon>Kingdonia</taxon>
    </lineage>
</organism>
<accession>A0A7J7NZI4</accession>
<feature type="compositionally biased region" description="Acidic residues" evidence="1">
    <location>
        <begin position="230"/>
        <end position="246"/>
    </location>
</feature>
<evidence type="ECO:0000256" key="1">
    <source>
        <dbReference type="SAM" id="MobiDB-lite"/>
    </source>
</evidence>
<dbReference type="Pfam" id="PF00085">
    <property type="entry name" value="Thioredoxin"/>
    <property type="match status" value="1"/>
</dbReference>
<feature type="region of interest" description="Disordered" evidence="1">
    <location>
        <begin position="230"/>
        <end position="258"/>
    </location>
</feature>
<comment type="caution">
    <text evidence="4">The sequence shown here is derived from an EMBL/GenBank/DDBJ whole genome shotgun (WGS) entry which is preliminary data.</text>
</comment>
<evidence type="ECO:0000313" key="5">
    <source>
        <dbReference type="Proteomes" id="UP000541444"/>
    </source>
</evidence>
<dbReference type="GO" id="GO:0003756">
    <property type="term" value="F:protein disulfide isomerase activity"/>
    <property type="evidence" value="ECO:0007669"/>
    <property type="project" value="TreeGrafter"/>
</dbReference>
<dbReference type="PROSITE" id="PS00194">
    <property type="entry name" value="THIOREDOXIN_1"/>
    <property type="match status" value="1"/>
</dbReference>
<protein>
    <recommendedName>
        <fullName evidence="3">Thioredoxin domain-containing protein</fullName>
    </recommendedName>
</protein>
<dbReference type="PANTHER" id="PTHR22897:SF8">
    <property type="entry name" value="SULFHYDRYL OXIDASE"/>
    <property type="match status" value="1"/>
</dbReference>
<dbReference type="GO" id="GO:0016971">
    <property type="term" value="F:flavin-dependent sulfhydryl oxidase activity"/>
    <property type="evidence" value="ECO:0007669"/>
    <property type="project" value="InterPro"/>
</dbReference>
<keyword evidence="5" id="KW-1185">Reference proteome</keyword>
<dbReference type="GO" id="GO:0006457">
    <property type="term" value="P:protein folding"/>
    <property type="evidence" value="ECO:0007669"/>
    <property type="project" value="TreeGrafter"/>
</dbReference>
<feature type="chain" id="PRO_5029655439" description="Thioredoxin domain-containing protein" evidence="2">
    <location>
        <begin position="21"/>
        <end position="258"/>
    </location>
</feature>
<sequence length="258" mass="28497">MASILHALFLLLLFVDVTVGSRSILRSLDGPDLPDAAVDLNNTDFDSVLTHSPASFAIVEFFAHWCPACRNYKPHYEKVARLFNGPDAVHPGILFMARVDCALKVELMKLVNGQAHRVNSPVRILVPVPESRSSGVINETKRSDEEVIMEPMGLKNKEEDTTGIDAINVPDAEGAGKGHQFAPSDVVKCPVESCLFGTCDFRCFNKEIKWGFCLNECHCSEVVHVGSDMSEDAEDTEGESDEEFDQGLEIRRRRGCEA</sequence>
<evidence type="ECO:0000259" key="3">
    <source>
        <dbReference type="Pfam" id="PF00085"/>
    </source>
</evidence>
<dbReference type="GO" id="GO:0000139">
    <property type="term" value="C:Golgi membrane"/>
    <property type="evidence" value="ECO:0007669"/>
    <property type="project" value="TreeGrafter"/>
</dbReference>
<dbReference type="InterPro" id="IPR013766">
    <property type="entry name" value="Thioredoxin_domain"/>
</dbReference>
<name>A0A7J7NZI4_9MAGN</name>
<evidence type="ECO:0000313" key="4">
    <source>
        <dbReference type="EMBL" id="KAF6172338.1"/>
    </source>
</evidence>
<gene>
    <name evidence="4" type="ORF">GIB67_024960</name>
</gene>
<dbReference type="PANTHER" id="PTHR22897">
    <property type="entry name" value="QUIESCIN Q6-RELATED SULFHYDRYL OXIDASE"/>
    <property type="match status" value="1"/>
</dbReference>